<keyword evidence="4" id="KW-1185">Reference proteome</keyword>
<feature type="signal peptide" evidence="2">
    <location>
        <begin position="1"/>
        <end position="18"/>
    </location>
</feature>
<sequence length="215" mass="21450">MRFTTAFIACGLAVAASAQSTTADAPSSTVSLDPAQSSVIACLDDCDDDDLACLSRCNPVPNPNKDQVKDTHDCVTKCDQGEGSAADTKKYGDCVAVCIKEHFYDSEQGTPDPNGGGSGNDDDSNDDSSNDDASNDDGSNDDSSNDDSNDDSESGSQPSASSTGASPTESGSGDEASGTADEGAASETADDDGAATGLIASSAALFGAFVAVLAL</sequence>
<protein>
    <submittedName>
        <fullName evidence="3">Uncharacterized protein</fullName>
    </submittedName>
</protein>
<dbReference type="Proteomes" id="UP000029964">
    <property type="component" value="Unassembled WGS sequence"/>
</dbReference>
<evidence type="ECO:0000256" key="2">
    <source>
        <dbReference type="SAM" id="SignalP"/>
    </source>
</evidence>
<evidence type="ECO:0000313" key="4">
    <source>
        <dbReference type="Proteomes" id="UP000029964"/>
    </source>
</evidence>
<dbReference type="STRING" id="857340.A0A086T0U8"/>
<feature type="chain" id="PRO_5001815298" evidence="2">
    <location>
        <begin position="19"/>
        <end position="215"/>
    </location>
</feature>
<feature type="compositionally biased region" description="Polar residues" evidence="1">
    <location>
        <begin position="157"/>
        <end position="171"/>
    </location>
</feature>
<dbReference type="AlphaFoldDB" id="A0A086T0U8"/>
<feature type="compositionally biased region" description="Acidic residues" evidence="1">
    <location>
        <begin position="120"/>
        <end position="153"/>
    </location>
</feature>
<dbReference type="OrthoDB" id="5597238at2759"/>
<dbReference type="HOGENOM" id="CLU_096545_0_0_1"/>
<evidence type="ECO:0000313" key="3">
    <source>
        <dbReference type="EMBL" id="KFH42980.1"/>
    </source>
</evidence>
<dbReference type="EMBL" id="JPKY01000080">
    <property type="protein sequence ID" value="KFH42980.1"/>
    <property type="molecule type" value="Genomic_DNA"/>
</dbReference>
<keyword evidence="2" id="KW-0732">Signal</keyword>
<comment type="caution">
    <text evidence="3">The sequence shown here is derived from an EMBL/GenBank/DDBJ whole genome shotgun (WGS) entry which is preliminary data.</text>
</comment>
<accession>A0A086T0U8</accession>
<evidence type="ECO:0000256" key="1">
    <source>
        <dbReference type="SAM" id="MobiDB-lite"/>
    </source>
</evidence>
<organism evidence="3 4">
    <name type="scientific">Hapsidospora chrysogenum (strain ATCC 11550 / CBS 779.69 / DSM 880 / IAM 14645 / JCM 23072 / IMI 49137)</name>
    <name type="common">Acremonium chrysogenum</name>
    <dbReference type="NCBI Taxonomy" id="857340"/>
    <lineage>
        <taxon>Eukaryota</taxon>
        <taxon>Fungi</taxon>
        <taxon>Dikarya</taxon>
        <taxon>Ascomycota</taxon>
        <taxon>Pezizomycotina</taxon>
        <taxon>Sordariomycetes</taxon>
        <taxon>Hypocreomycetidae</taxon>
        <taxon>Hypocreales</taxon>
        <taxon>Bionectriaceae</taxon>
        <taxon>Hapsidospora</taxon>
    </lineage>
</organism>
<gene>
    <name evidence="3" type="ORF">ACRE_062630</name>
</gene>
<name>A0A086T0U8_HAPC1</name>
<proteinExistence type="predicted"/>
<reference evidence="4" key="1">
    <citation type="journal article" date="2014" name="Genome Announc.">
        <title>Genome sequence and annotation of Acremonium chrysogenum, producer of the beta-lactam antibiotic cephalosporin C.</title>
        <authorList>
            <person name="Terfehr D."/>
            <person name="Dahlmann T.A."/>
            <person name="Specht T."/>
            <person name="Zadra I."/>
            <person name="Kuernsteiner H."/>
            <person name="Kueck U."/>
        </authorList>
    </citation>
    <scope>NUCLEOTIDE SEQUENCE [LARGE SCALE GENOMIC DNA]</scope>
    <source>
        <strain evidence="4">ATCC 11550 / CBS 779.69 / DSM 880 / IAM 14645 / JCM 23072 / IMI 49137</strain>
    </source>
</reference>
<feature type="region of interest" description="Disordered" evidence="1">
    <location>
        <begin position="106"/>
        <end position="191"/>
    </location>
</feature>